<accession>A0A7S4AVY9</accession>
<dbReference type="EMBL" id="HBIX01032783">
    <property type="protein sequence ID" value="CAE0728787.1"/>
    <property type="molecule type" value="Transcribed_RNA"/>
</dbReference>
<evidence type="ECO:0000256" key="1">
    <source>
        <dbReference type="SAM" id="MobiDB-lite"/>
    </source>
</evidence>
<name>A0A7S4AVY9_9STRA</name>
<dbReference type="AlphaFoldDB" id="A0A7S4AVY9"/>
<evidence type="ECO:0000313" key="2">
    <source>
        <dbReference type="EMBL" id="CAE0728787.1"/>
    </source>
</evidence>
<protein>
    <submittedName>
        <fullName evidence="2">Uncharacterized protein</fullName>
    </submittedName>
</protein>
<feature type="region of interest" description="Disordered" evidence="1">
    <location>
        <begin position="314"/>
        <end position="351"/>
    </location>
</feature>
<reference evidence="2" key="1">
    <citation type="submission" date="2021-01" db="EMBL/GenBank/DDBJ databases">
        <authorList>
            <person name="Corre E."/>
            <person name="Pelletier E."/>
            <person name="Niang G."/>
            <person name="Scheremetjew M."/>
            <person name="Finn R."/>
            <person name="Kale V."/>
            <person name="Holt S."/>
            <person name="Cochrane G."/>
            <person name="Meng A."/>
            <person name="Brown T."/>
            <person name="Cohen L."/>
        </authorList>
    </citation>
    <scope>NUCLEOTIDE SEQUENCE</scope>
    <source>
        <strain evidence="2">10249 10 AB</strain>
    </source>
</reference>
<proteinExistence type="predicted"/>
<gene>
    <name evidence="2" type="ORF">PAUS00366_LOCUS21571</name>
</gene>
<sequence>MALVVALPSWMRVAIFLLVGIFGLKGKAADSFAFANNYEYYQRDYLYEYSPSPPCRRRWRNNHKNAVVVPSAGTSTSTSTNTGTRTSTTCCRMVRNIDQVEALIFYGTNSIFYPITAKEHEQKKAPTRMFLPGVEDLIEECKRDETVVLAILGDDDDYDDGATTNNGDGFVVFGTETSPAPNPRDLWEAIHSIEIHPKGFGGSSGFGQKAPDPERSPSPAHCVVLCDTVDRCRAARYAGTRVLCLTENELADGVMNIGVDADADVDATADLDYYWESINMDDIAMPGSFWLNPPHPKDDEGNGVDVLSVIQSYNDEDTEREQRQEPVANDDNEEAGPANDPNTNPEDEDRYLKAILMDIDAL</sequence>
<organism evidence="2">
    <name type="scientific">Pseudo-nitzschia australis</name>
    <dbReference type="NCBI Taxonomy" id="44445"/>
    <lineage>
        <taxon>Eukaryota</taxon>
        <taxon>Sar</taxon>
        <taxon>Stramenopiles</taxon>
        <taxon>Ochrophyta</taxon>
        <taxon>Bacillariophyta</taxon>
        <taxon>Bacillariophyceae</taxon>
        <taxon>Bacillariophycidae</taxon>
        <taxon>Bacillariales</taxon>
        <taxon>Bacillariaceae</taxon>
        <taxon>Pseudo-nitzschia</taxon>
    </lineage>
</organism>